<evidence type="ECO:0000313" key="1">
    <source>
        <dbReference type="EMBL" id="CDW97137.1"/>
    </source>
</evidence>
<organism evidence="1 2">
    <name type="scientific">Sporisorium scitamineum</name>
    <dbReference type="NCBI Taxonomy" id="49012"/>
    <lineage>
        <taxon>Eukaryota</taxon>
        <taxon>Fungi</taxon>
        <taxon>Dikarya</taxon>
        <taxon>Basidiomycota</taxon>
        <taxon>Ustilaginomycotina</taxon>
        <taxon>Ustilaginomycetes</taxon>
        <taxon>Ustilaginales</taxon>
        <taxon>Ustilaginaceae</taxon>
        <taxon>Sporisorium</taxon>
    </lineage>
</organism>
<sequence>MAMQTSSDVTCQWSASVFGNTVMKCLVKALPHPRSSSPHMNACLLVADHLDASSFAWNYI</sequence>
<name>A0A0F7S2I6_9BASI</name>
<reference evidence="2" key="1">
    <citation type="submission" date="2014-06" db="EMBL/GenBank/DDBJ databases">
        <authorList>
            <person name="Berkman P.J."/>
        </authorList>
    </citation>
    <scope>NUCLEOTIDE SEQUENCE [LARGE SCALE GENOMIC DNA]</scope>
</reference>
<dbReference type="AlphaFoldDB" id="A0A0F7S2I6"/>
<evidence type="ECO:0000313" key="2">
    <source>
        <dbReference type="Proteomes" id="UP000242770"/>
    </source>
</evidence>
<protein>
    <submittedName>
        <fullName evidence="1">Uncharacterized protein</fullName>
    </submittedName>
</protein>
<gene>
    <name evidence="1" type="primary">SSCI24330.1</name>
</gene>
<keyword evidence="2" id="KW-1185">Reference proteome</keyword>
<proteinExistence type="predicted"/>
<dbReference type="Proteomes" id="UP000242770">
    <property type="component" value="Unassembled WGS sequence"/>
</dbReference>
<accession>A0A0F7S2I6</accession>
<dbReference type="EMBL" id="CCFA01001264">
    <property type="protein sequence ID" value="CDW97137.1"/>
    <property type="molecule type" value="Genomic_DNA"/>
</dbReference>